<dbReference type="Gene3D" id="1.50.10.10">
    <property type="match status" value="1"/>
</dbReference>
<organism evidence="2 3">
    <name type="scientific">Oopsacas minuta</name>
    <dbReference type="NCBI Taxonomy" id="111878"/>
    <lineage>
        <taxon>Eukaryota</taxon>
        <taxon>Metazoa</taxon>
        <taxon>Porifera</taxon>
        <taxon>Hexactinellida</taxon>
        <taxon>Hexasterophora</taxon>
        <taxon>Lyssacinosida</taxon>
        <taxon>Leucopsacidae</taxon>
        <taxon>Oopsacas</taxon>
    </lineage>
</organism>
<name>A0AAV7JDH1_9METZ</name>
<protein>
    <submittedName>
        <fullName evidence="2">Uncharacterized protein</fullName>
    </submittedName>
</protein>
<dbReference type="Proteomes" id="UP001165289">
    <property type="component" value="Unassembled WGS sequence"/>
</dbReference>
<evidence type="ECO:0000256" key="1">
    <source>
        <dbReference type="SAM" id="MobiDB-lite"/>
    </source>
</evidence>
<dbReference type="InterPro" id="IPR012341">
    <property type="entry name" value="6hp_glycosidase-like_sf"/>
</dbReference>
<dbReference type="GO" id="GO:0005975">
    <property type="term" value="P:carbohydrate metabolic process"/>
    <property type="evidence" value="ECO:0007669"/>
    <property type="project" value="InterPro"/>
</dbReference>
<dbReference type="GO" id="GO:0016020">
    <property type="term" value="C:membrane"/>
    <property type="evidence" value="ECO:0007669"/>
    <property type="project" value="InterPro"/>
</dbReference>
<dbReference type="EMBL" id="JAKMXF010000352">
    <property type="protein sequence ID" value="KAI6646843.1"/>
    <property type="molecule type" value="Genomic_DNA"/>
</dbReference>
<dbReference type="GO" id="GO:0005509">
    <property type="term" value="F:calcium ion binding"/>
    <property type="evidence" value="ECO:0007669"/>
    <property type="project" value="InterPro"/>
</dbReference>
<evidence type="ECO:0000313" key="3">
    <source>
        <dbReference type="Proteomes" id="UP001165289"/>
    </source>
</evidence>
<keyword evidence="3" id="KW-1185">Reference proteome</keyword>
<dbReference type="InterPro" id="IPR036026">
    <property type="entry name" value="Seven-hairpin_glycosidases"/>
</dbReference>
<proteinExistence type="predicted"/>
<sequence length="141" mass="16240">MMFQWIYLQKYAEKTLENPHDSDRQLVICSKAIQACLKLVYVCLHHLPDLPAKDCQLMKHNASLIGIMHKAIVTHQETKQIPLPSTDDFTESLLYKQTFIRNMMKHAWSGYERFSFGQNELKPISRSGHSPPILGRASQVS</sequence>
<comment type="caution">
    <text evidence="2">The sequence shown here is derived from an EMBL/GenBank/DDBJ whole genome shotgun (WGS) entry which is preliminary data.</text>
</comment>
<reference evidence="2 3" key="1">
    <citation type="journal article" date="2023" name="BMC Biol.">
        <title>The compact genome of the sponge Oopsacas minuta (Hexactinellida) is lacking key metazoan core genes.</title>
        <authorList>
            <person name="Santini S."/>
            <person name="Schenkelaars Q."/>
            <person name="Jourda C."/>
            <person name="Duchesne M."/>
            <person name="Belahbib H."/>
            <person name="Rocher C."/>
            <person name="Selva M."/>
            <person name="Riesgo A."/>
            <person name="Vervoort M."/>
            <person name="Leys S.P."/>
            <person name="Kodjabachian L."/>
            <person name="Le Bivic A."/>
            <person name="Borchiellini C."/>
            <person name="Claverie J.M."/>
            <person name="Renard E."/>
        </authorList>
    </citation>
    <scope>NUCLEOTIDE SEQUENCE [LARGE SCALE GENOMIC DNA]</scope>
    <source>
        <strain evidence="2">SPO-2</strain>
    </source>
</reference>
<evidence type="ECO:0000313" key="2">
    <source>
        <dbReference type="EMBL" id="KAI6646843.1"/>
    </source>
</evidence>
<accession>A0AAV7JDH1</accession>
<feature type="region of interest" description="Disordered" evidence="1">
    <location>
        <begin position="122"/>
        <end position="141"/>
    </location>
</feature>
<dbReference type="SUPFAM" id="SSF48225">
    <property type="entry name" value="Seven-hairpin glycosidases"/>
    <property type="match status" value="1"/>
</dbReference>
<dbReference type="AlphaFoldDB" id="A0AAV7JDH1"/>
<dbReference type="GO" id="GO:0004571">
    <property type="term" value="F:mannosyl-oligosaccharide 1,2-alpha-mannosidase activity"/>
    <property type="evidence" value="ECO:0007669"/>
    <property type="project" value="InterPro"/>
</dbReference>
<gene>
    <name evidence="2" type="ORF">LOD99_9172</name>
</gene>